<evidence type="ECO:0000313" key="2">
    <source>
        <dbReference type="EMBL" id="MBF6296994.1"/>
    </source>
</evidence>
<comment type="caution">
    <text evidence="2">The sequence shown here is derived from an EMBL/GenBank/DDBJ whole genome shotgun (WGS) entry which is preliminary data.</text>
</comment>
<proteinExistence type="predicted"/>
<evidence type="ECO:0000313" key="3">
    <source>
        <dbReference type="Proteomes" id="UP000702209"/>
    </source>
</evidence>
<feature type="region of interest" description="Disordered" evidence="1">
    <location>
        <begin position="231"/>
        <end position="264"/>
    </location>
</feature>
<organism evidence="2 3">
    <name type="scientific">Nocardia amamiensis</name>
    <dbReference type="NCBI Taxonomy" id="404578"/>
    <lineage>
        <taxon>Bacteria</taxon>
        <taxon>Bacillati</taxon>
        <taxon>Actinomycetota</taxon>
        <taxon>Actinomycetes</taxon>
        <taxon>Mycobacteriales</taxon>
        <taxon>Nocardiaceae</taxon>
        <taxon>Nocardia</taxon>
    </lineage>
</organism>
<dbReference type="GO" id="GO:0032259">
    <property type="term" value="P:methylation"/>
    <property type="evidence" value="ECO:0007669"/>
    <property type="project" value="UniProtKB-KW"/>
</dbReference>
<dbReference type="Proteomes" id="UP000702209">
    <property type="component" value="Unassembled WGS sequence"/>
</dbReference>
<dbReference type="PIRSF" id="PIRSF011491">
    <property type="entry name" value="Mtase_YbcY_prd"/>
    <property type="match status" value="1"/>
</dbReference>
<dbReference type="InterPro" id="IPR029063">
    <property type="entry name" value="SAM-dependent_MTases_sf"/>
</dbReference>
<keyword evidence="2" id="KW-0808">Transferase</keyword>
<protein>
    <submittedName>
        <fullName evidence="2">Class I SAM-dependent methyltransferase</fullName>
    </submittedName>
</protein>
<accession>A0ABS0CK66</accession>
<name>A0ABS0CK66_9NOCA</name>
<evidence type="ECO:0000256" key="1">
    <source>
        <dbReference type="SAM" id="MobiDB-lite"/>
    </source>
</evidence>
<dbReference type="SUPFAM" id="SSF53335">
    <property type="entry name" value="S-adenosyl-L-methionine-dependent methyltransferases"/>
    <property type="match status" value="1"/>
</dbReference>
<sequence>MDNPDTFPPTAAAAERGAQTYKPALLACYDTLVLGLVCRFVWRAPRRHMRALYERNVSARHLELGPGTGYFLRRSLRPGLSTRLVLADLNPSVLMHCAHRLASHRPETYRRDVLHPFDIEPPLFESVGANFLFHCVPGSFVTKAIVFDHAAAVAAPGCRIFGSTILGRHARHTLAARLMSGWFNRTGLFSNTEDRIEDIETELARRFVDYRLTTRGSVAFFEARYAQDSSTTTWRQTEEGTSGDSRNTGRHAPPQQGSSAHGGL</sequence>
<gene>
    <name evidence="2" type="ORF">IU459_05480</name>
</gene>
<reference evidence="2 3" key="1">
    <citation type="submission" date="2020-10" db="EMBL/GenBank/DDBJ databases">
        <title>Identification of Nocardia species via Next-generation sequencing and recognition of intraspecies genetic diversity.</title>
        <authorList>
            <person name="Li P."/>
            <person name="Li P."/>
            <person name="Lu B."/>
        </authorList>
    </citation>
    <scope>NUCLEOTIDE SEQUENCE [LARGE SCALE GENOMIC DNA]</scope>
    <source>
        <strain evidence="2 3">BJ06-0157</strain>
    </source>
</reference>
<dbReference type="RefSeq" id="WP_195128356.1">
    <property type="nucleotide sequence ID" value="NZ_JADLQX010000003.1"/>
</dbReference>
<keyword evidence="3" id="KW-1185">Reference proteome</keyword>
<dbReference type="CDD" id="cd02440">
    <property type="entry name" value="AdoMet_MTases"/>
    <property type="match status" value="1"/>
</dbReference>
<dbReference type="Gene3D" id="3.40.50.150">
    <property type="entry name" value="Vaccinia Virus protein VP39"/>
    <property type="match status" value="1"/>
</dbReference>
<feature type="compositionally biased region" description="Polar residues" evidence="1">
    <location>
        <begin position="255"/>
        <end position="264"/>
    </location>
</feature>
<dbReference type="GO" id="GO:0008168">
    <property type="term" value="F:methyltransferase activity"/>
    <property type="evidence" value="ECO:0007669"/>
    <property type="project" value="UniProtKB-KW"/>
</dbReference>
<feature type="compositionally biased region" description="Polar residues" evidence="1">
    <location>
        <begin position="231"/>
        <end position="246"/>
    </location>
</feature>
<dbReference type="InterPro" id="IPR016584">
    <property type="entry name" value="MeTrfase_VrtF"/>
</dbReference>
<keyword evidence="2" id="KW-0489">Methyltransferase</keyword>
<dbReference type="EMBL" id="JADLQX010000003">
    <property type="protein sequence ID" value="MBF6296994.1"/>
    <property type="molecule type" value="Genomic_DNA"/>
</dbReference>